<dbReference type="Pfam" id="PF02678">
    <property type="entry name" value="Pirin"/>
    <property type="match status" value="1"/>
</dbReference>
<dbReference type="AlphaFoldDB" id="A0A6A5B0Y5"/>
<proteinExistence type="inferred from homology"/>
<feature type="binding site" evidence="2">
    <location>
        <position position="102"/>
    </location>
    <ligand>
        <name>Fe cation</name>
        <dbReference type="ChEBI" id="CHEBI:24875"/>
    </ligand>
</feature>
<evidence type="ECO:0000313" key="7">
    <source>
        <dbReference type="Proteomes" id="UP000444721"/>
    </source>
</evidence>
<dbReference type="EMBL" id="VFQX01000063">
    <property type="protein sequence ID" value="KAF0973053.1"/>
    <property type="molecule type" value="Genomic_DNA"/>
</dbReference>
<dbReference type="Gene3D" id="2.60.120.10">
    <property type="entry name" value="Jelly Rolls"/>
    <property type="match status" value="2"/>
</dbReference>
<feature type="binding site" evidence="2">
    <location>
        <position position="58"/>
    </location>
    <ligand>
        <name>Fe cation</name>
        <dbReference type="ChEBI" id="CHEBI:24875"/>
    </ligand>
</feature>
<dbReference type="InterPro" id="IPR012093">
    <property type="entry name" value="Pirin"/>
</dbReference>
<dbReference type="VEuPathDB" id="AmoebaDB:FDP41_008717"/>
<evidence type="ECO:0000259" key="5">
    <source>
        <dbReference type="Pfam" id="PF05726"/>
    </source>
</evidence>
<feature type="domain" description="Pirin C-terminal" evidence="5">
    <location>
        <begin position="174"/>
        <end position="283"/>
    </location>
</feature>
<dbReference type="GO" id="GO:0046872">
    <property type="term" value="F:metal ion binding"/>
    <property type="evidence" value="ECO:0007669"/>
    <property type="project" value="UniProtKB-KW"/>
</dbReference>
<sequence length="283" mass="31633">MTLSFVKVIKTILGKEQSEGVGARVIRTIGGQVSYHDPFLLLDEFKVSKPAGFPDHPHRGFETVTYMLDGSFRHKDNQGNSGVIGPGDIQWMTAGRGVVHSEMPEGSGVNTGMQLWVNLKAKDKMVEPQYQDLKASNIPKKNIDEFTTISVIGGKSQSVEIESPLKLRTKVLYFDLKITKNGHSYREIIPKGYQGFVYVIKGSGKLLQDNNKSENAPEKSALLFKETTEDQAFEFVTTSDATQFVVIAGEPMKEPMSRYGPFVMNTQEEIYQAFEDYQSGKFK</sequence>
<dbReference type="Proteomes" id="UP000444721">
    <property type="component" value="Unassembled WGS sequence"/>
</dbReference>
<accession>A0A6A5B0Y5</accession>
<dbReference type="InterPro" id="IPR008778">
    <property type="entry name" value="Pirin_C_dom"/>
</dbReference>
<dbReference type="VEuPathDB" id="AmoebaDB:NfTy_008180"/>
<evidence type="ECO:0008006" key="8">
    <source>
        <dbReference type="Google" id="ProtNLM"/>
    </source>
</evidence>
<dbReference type="PIRSF" id="PIRSF006232">
    <property type="entry name" value="Pirin"/>
    <property type="match status" value="1"/>
</dbReference>
<comment type="similarity">
    <text evidence="1 3">Belongs to the pirin family.</text>
</comment>
<dbReference type="InterPro" id="IPR011051">
    <property type="entry name" value="RmlC_Cupin_sf"/>
</dbReference>
<dbReference type="CDD" id="cd02909">
    <property type="entry name" value="cupin_pirin_N"/>
    <property type="match status" value="1"/>
</dbReference>
<organism evidence="6 7">
    <name type="scientific">Naegleria fowleri</name>
    <name type="common">Brain eating amoeba</name>
    <dbReference type="NCBI Taxonomy" id="5763"/>
    <lineage>
        <taxon>Eukaryota</taxon>
        <taxon>Discoba</taxon>
        <taxon>Heterolobosea</taxon>
        <taxon>Tetramitia</taxon>
        <taxon>Eutetramitia</taxon>
        <taxon>Vahlkampfiidae</taxon>
        <taxon>Naegleria</taxon>
    </lineage>
</organism>
<feature type="domain" description="Pirin N-terminal" evidence="4">
    <location>
        <begin position="27"/>
        <end position="117"/>
    </location>
</feature>
<feature type="binding site" evidence="2">
    <location>
        <position position="100"/>
    </location>
    <ligand>
        <name>Fe cation</name>
        <dbReference type="ChEBI" id="CHEBI:24875"/>
    </ligand>
</feature>
<keyword evidence="2" id="KW-0479">Metal-binding</keyword>
<dbReference type="GeneID" id="68115935"/>
<dbReference type="SUPFAM" id="SSF51182">
    <property type="entry name" value="RmlC-like cupins"/>
    <property type="match status" value="1"/>
</dbReference>
<dbReference type="PANTHER" id="PTHR13903:SF8">
    <property type="entry name" value="PIRIN"/>
    <property type="match status" value="1"/>
</dbReference>
<keyword evidence="2" id="KW-0408">Iron</keyword>
<comment type="caution">
    <text evidence="6">The sequence shown here is derived from an EMBL/GenBank/DDBJ whole genome shotgun (WGS) entry which is preliminary data.</text>
</comment>
<reference evidence="6 7" key="1">
    <citation type="journal article" date="2019" name="Sci. Rep.">
        <title>Nanopore sequencing improves the draft genome of the human pathogenic amoeba Naegleria fowleri.</title>
        <authorList>
            <person name="Liechti N."/>
            <person name="Schurch N."/>
            <person name="Bruggmann R."/>
            <person name="Wittwer M."/>
        </authorList>
    </citation>
    <scope>NUCLEOTIDE SEQUENCE [LARGE SCALE GENOMIC DNA]</scope>
    <source>
        <strain evidence="6 7">ATCC 30894</strain>
    </source>
</reference>
<evidence type="ECO:0000256" key="2">
    <source>
        <dbReference type="PIRSR" id="PIRSR006232-1"/>
    </source>
</evidence>
<evidence type="ECO:0000313" key="6">
    <source>
        <dbReference type="EMBL" id="KAF0973053.1"/>
    </source>
</evidence>
<dbReference type="InterPro" id="IPR003829">
    <property type="entry name" value="Pirin_N_dom"/>
</dbReference>
<feature type="binding site" evidence="2">
    <location>
        <position position="56"/>
    </location>
    <ligand>
        <name>Fe cation</name>
        <dbReference type="ChEBI" id="CHEBI:24875"/>
    </ligand>
</feature>
<dbReference type="OrthoDB" id="198735at2759"/>
<name>A0A6A5B0Y5_NAEFO</name>
<dbReference type="RefSeq" id="XP_044557766.1">
    <property type="nucleotide sequence ID" value="XM_044712601.1"/>
</dbReference>
<dbReference type="VEuPathDB" id="AmoebaDB:NF0085020"/>
<protein>
    <recommendedName>
        <fullName evidence="8">Pirin</fullName>
    </recommendedName>
</protein>
<dbReference type="Pfam" id="PF05726">
    <property type="entry name" value="Pirin_C"/>
    <property type="match status" value="1"/>
</dbReference>
<evidence type="ECO:0000259" key="4">
    <source>
        <dbReference type="Pfam" id="PF02678"/>
    </source>
</evidence>
<gene>
    <name evidence="6" type="ORF">FDP41_008717</name>
</gene>
<dbReference type="OMA" id="TPWHPHR"/>
<comment type="cofactor">
    <cofactor evidence="2">
        <name>Fe cation</name>
        <dbReference type="ChEBI" id="CHEBI:24875"/>
    </cofactor>
    <text evidence="2">Binds 1 Fe cation per subunit.</text>
</comment>
<keyword evidence="7" id="KW-1185">Reference proteome</keyword>
<dbReference type="PANTHER" id="PTHR13903">
    <property type="entry name" value="PIRIN-RELATED"/>
    <property type="match status" value="1"/>
</dbReference>
<evidence type="ECO:0000256" key="1">
    <source>
        <dbReference type="ARBA" id="ARBA00008416"/>
    </source>
</evidence>
<dbReference type="InterPro" id="IPR014710">
    <property type="entry name" value="RmlC-like_jellyroll"/>
</dbReference>
<dbReference type="CDD" id="cd02247">
    <property type="entry name" value="cupin_pirin_C"/>
    <property type="match status" value="1"/>
</dbReference>
<evidence type="ECO:0000256" key="3">
    <source>
        <dbReference type="RuleBase" id="RU003457"/>
    </source>
</evidence>